<sequence>MRVVIQKVTQASVSIENQTVASIDKGLLVLVGIEDGDTNEDIAWLSSKIVNLRVFDDDNGVMNLSVKEVDGEVLIVSQFTLHASTKKGNRPSYIKAARPEVAIPIYEAFIKQVETLLGKRVPTGQFGAMMQVSLCNDGPVTILIDTKNKE</sequence>
<evidence type="ECO:0000256" key="1">
    <source>
        <dbReference type="ARBA" id="ARBA00009673"/>
    </source>
</evidence>
<dbReference type="GO" id="GO:0005737">
    <property type="term" value="C:cytoplasm"/>
    <property type="evidence" value="ECO:0007669"/>
    <property type="project" value="UniProtKB-SubCell"/>
</dbReference>
<accession>A0A2T5XRH7</accession>
<dbReference type="FunFam" id="3.50.80.10:FF:000001">
    <property type="entry name" value="D-aminoacyl-tRNA deacylase"/>
    <property type="match status" value="1"/>
</dbReference>
<dbReference type="EC" id="3.1.1.-" evidence="2"/>
<evidence type="ECO:0000313" key="3">
    <source>
        <dbReference type="EMBL" id="PTW99913.1"/>
    </source>
</evidence>
<dbReference type="PANTHER" id="PTHR10472:SF5">
    <property type="entry name" value="D-AMINOACYL-TRNA DEACYLASE 1"/>
    <property type="match status" value="1"/>
</dbReference>
<comment type="catalytic activity">
    <reaction evidence="2">
        <text>glycyl-tRNA(Ala) + H2O = tRNA(Ala) + glycine + H(+)</text>
        <dbReference type="Rhea" id="RHEA:53744"/>
        <dbReference type="Rhea" id="RHEA-COMP:9657"/>
        <dbReference type="Rhea" id="RHEA-COMP:13640"/>
        <dbReference type="ChEBI" id="CHEBI:15377"/>
        <dbReference type="ChEBI" id="CHEBI:15378"/>
        <dbReference type="ChEBI" id="CHEBI:57305"/>
        <dbReference type="ChEBI" id="CHEBI:78442"/>
        <dbReference type="ChEBI" id="CHEBI:78522"/>
    </reaction>
</comment>
<comment type="catalytic activity">
    <reaction evidence="2">
        <text>a D-aminoacyl-tRNA + H2O = a tRNA + a D-alpha-amino acid + H(+)</text>
        <dbReference type="Rhea" id="RHEA:13953"/>
        <dbReference type="Rhea" id="RHEA-COMP:10123"/>
        <dbReference type="Rhea" id="RHEA-COMP:10124"/>
        <dbReference type="ChEBI" id="CHEBI:15377"/>
        <dbReference type="ChEBI" id="CHEBI:15378"/>
        <dbReference type="ChEBI" id="CHEBI:59871"/>
        <dbReference type="ChEBI" id="CHEBI:78442"/>
        <dbReference type="ChEBI" id="CHEBI:79333"/>
        <dbReference type="EC" id="3.1.1.96"/>
    </reaction>
</comment>
<dbReference type="InterPro" id="IPR023509">
    <property type="entry name" value="DTD-like_sf"/>
</dbReference>
<comment type="similarity">
    <text evidence="1 2">Belongs to the DTD family.</text>
</comment>
<dbReference type="Gene3D" id="3.50.80.10">
    <property type="entry name" value="D-tyrosyl-tRNA(Tyr) deacylase"/>
    <property type="match status" value="1"/>
</dbReference>
<dbReference type="EMBL" id="QBKG01000029">
    <property type="protein sequence ID" value="PTW99913.1"/>
    <property type="molecule type" value="Genomic_DNA"/>
</dbReference>
<dbReference type="CDD" id="cd00563">
    <property type="entry name" value="Dtyr_deacylase"/>
    <property type="match status" value="1"/>
</dbReference>
<dbReference type="HAMAP" id="MF_00518">
    <property type="entry name" value="Deacylase_Dtd"/>
    <property type="match status" value="1"/>
</dbReference>
<comment type="domain">
    <text evidence="2">A Gly-cisPro motif from one monomer fits into the active site of the other monomer to allow specific chiral rejection of L-amino acids.</text>
</comment>
<name>A0A2T5XRH7_9FLAO</name>
<dbReference type="GO" id="GO:0043908">
    <property type="term" value="F:Ser(Gly)-tRNA(Ala) hydrolase activity"/>
    <property type="evidence" value="ECO:0007669"/>
    <property type="project" value="UniProtKB-UniRule"/>
</dbReference>
<comment type="subcellular location">
    <subcellularLocation>
        <location evidence="2">Cytoplasm</location>
    </subcellularLocation>
</comment>
<dbReference type="GO" id="GO:0000049">
    <property type="term" value="F:tRNA binding"/>
    <property type="evidence" value="ECO:0007669"/>
    <property type="project" value="UniProtKB-UniRule"/>
</dbReference>
<keyword evidence="2" id="KW-0963">Cytoplasm</keyword>
<dbReference type="Proteomes" id="UP000243985">
    <property type="component" value="Unassembled WGS sequence"/>
</dbReference>
<keyword evidence="2" id="KW-0694">RNA-binding</keyword>
<organism evidence="3 4">
    <name type="scientific">Capnocytophaga leadbetteri</name>
    <dbReference type="NCBI Taxonomy" id="327575"/>
    <lineage>
        <taxon>Bacteria</taxon>
        <taxon>Pseudomonadati</taxon>
        <taxon>Bacteroidota</taxon>
        <taxon>Flavobacteriia</taxon>
        <taxon>Flavobacteriales</taxon>
        <taxon>Flavobacteriaceae</taxon>
        <taxon>Capnocytophaga</taxon>
    </lineage>
</organism>
<dbReference type="InterPro" id="IPR003732">
    <property type="entry name" value="Daa-tRNA_deacyls_DTD"/>
</dbReference>
<dbReference type="RefSeq" id="WP_107782976.1">
    <property type="nucleotide sequence ID" value="NZ_QBKG01000029.1"/>
</dbReference>
<dbReference type="EC" id="3.1.1.96" evidence="2"/>
<dbReference type="GO" id="GO:0051500">
    <property type="term" value="F:D-tyrosyl-tRNA(Tyr) deacylase activity"/>
    <property type="evidence" value="ECO:0007669"/>
    <property type="project" value="TreeGrafter"/>
</dbReference>
<evidence type="ECO:0000256" key="2">
    <source>
        <dbReference type="HAMAP-Rule" id="MF_00518"/>
    </source>
</evidence>
<comment type="function">
    <text evidence="2">An aminoacyl-tRNA editing enzyme that deacylates mischarged D-aminoacyl-tRNAs. Also deacylates mischarged glycyl-tRNA(Ala), protecting cells against glycine mischarging by AlaRS. Acts via tRNA-based rather than protein-based catalysis; rejects L-amino acids rather than detecting D-amino acids in the active site. By recycling D-aminoacyl-tRNA to D-amino acids and free tRNA molecules, this enzyme counteracts the toxicity associated with the formation of D-aminoacyl-tRNA entities in vivo and helps enforce protein L-homochirality.</text>
</comment>
<dbReference type="PANTHER" id="PTHR10472">
    <property type="entry name" value="D-TYROSYL-TRNA TYR DEACYLASE"/>
    <property type="match status" value="1"/>
</dbReference>
<keyword evidence="2" id="KW-0378">Hydrolase</keyword>
<dbReference type="GeneID" id="84581707"/>
<gene>
    <name evidence="2" type="primary">dtd</name>
    <name evidence="3" type="ORF">C8P65_1292</name>
</gene>
<protein>
    <recommendedName>
        <fullName evidence="2">D-aminoacyl-tRNA deacylase</fullName>
        <shortName evidence="2">DTD</shortName>
        <ecNumber evidence="2">3.1.1.96</ecNumber>
    </recommendedName>
    <alternativeName>
        <fullName evidence="2">Gly-tRNA(Ala) deacylase</fullName>
        <ecNumber evidence="2">3.1.1.-</ecNumber>
    </alternativeName>
</protein>
<dbReference type="SUPFAM" id="SSF69500">
    <property type="entry name" value="DTD-like"/>
    <property type="match status" value="1"/>
</dbReference>
<proteinExistence type="inferred from homology"/>
<dbReference type="GO" id="GO:0019478">
    <property type="term" value="P:D-amino acid catabolic process"/>
    <property type="evidence" value="ECO:0007669"/>
    <property type="project" value="UniProtKB-UniRule"/>
</dbReference>
<dbReference type="AlphaFoldDB" id="A0A2T5XRH7"/>
<evidence type="ECO:0000313" key="4">
    <source>
        <dbReference type="Proteomes" id="UP000243985"/>
    </source>
</evidence>
<comment type="caution">
    <text evidence="3">The sequence shown here is derived from an EMBL/GenBank/DDBJ whole genome shotgun (WGS) entry which is preliminary data.</text>
</comment>
<reference evidence="3 4" key="1">
    <citation type="submission" date="2018-04" db="EMBL/GenBank/DDBJ databases">
        <title>Genomic Encyclopedia of Archaeal and Bacterial Type Strains, Phase II (KMG-II): from individual species to whole genera.</title>
        <authorList>
            <person name="Goeker M."/>
        </authorList>
    </citation>
    <scope>NUCLEOTIDE SEQUENCE [LARGE SCALE GENOMIC DNA]</scope>
    <source>
        <strain evidence="3 4">DSM 22902</strain>
    </source>
</reference>
<feature type="short sequence motif" description="Gly-cisPro motif, important for rejection of L-amino acids" evidence="2">
    <location>
        <begin position="138"/>
        <end position="139"/>
    </location>
</feature>
<comment type="subunit">
    <text evidence="2">Homodimer.</text>
</comment>
<dbReference type="NCBIfam" id="TIGR00256">
    <property type="entry name" value="D-aminoacyl-tRNA deacylase"/>
    <property type="match status" value="1"/>
</dbReference>
<keyword evidence="2" id="KW-0820">tRNA-binding</keyword>
<dbReference type="Pfam" id="PF02580">
    <property type="entry name" value="Tyr_Deacylase"/>
    <property type="match status" value="1"/>
</dbReference>
<dbReference type="GO" id="GO:0106026">
    <property type="term" value="F:Gly-tRNA(Ala) deacylase activity"/>
    <property type="evidence" value="ECO:0007669"/>
    <property type="project" value="UniProtKB-UniRule"/>
</dbReference>